<keyword evidence="3" id="KW-1185">Reference proteome</keyword>
<name>A0A512H8G3_9PROT</name>
<dbReference type="OrthoDB" id="7358522at2"/>
<organism evidence="2 3">
    <name type="scientific">Pararhodospirillum oryzae</name>
    <dbReference type="NCBI Taxonomy" id="478448"/>
    <lineage>
        <taxon>Bacteria</taxon>
        <taxon>Pseudomonadati</taxon>
        <taxon>Pseudomonadota</taxon>
        <taxon>Alphaproteobacteria</taxon>
        <taxon>Rhodospirillales</taxon>
        <taxon>Rhodospirillaceae</taxon>
        <taxon>Pararhodospirillum</taxon>
    </lineage>
</organism>
<reference evidence="2 3" key="1">
    <citation type="submission" date="2019-07" db="EMBL/GenBank/DDBJ databases">
        <title>Whole genome shotgun sequence of Rhodospirillum oryzae NBRC 107573.</title>
        <authorList>
            <person name="Hosoyama A."/>
            <person name="Uohara A."/>
            <person name="Ohji S."/>
            <person name="Ichikawa N."/>
        </authorList>
    </citation>
    <scope>NUCLEOTIDE SEQUENCE [LARGE SCALE GENOMIC DNA]</scope>
    <source>
        <strain evidence="2 3">NBRC 107573</strain>
    </source>
</reference>
<dbReference type="AlphaFoldDB" id="A0A512H8G3"/>
<sequence>MKLWAPFAVGVLVAGLSGAALALDKPGLDAVRDKAVAVIDEKGLKDGATFLGNPANGFLDLQGPGLHTWAVSRNGIIAFDHSGQTQPDMDISTLTTVDGQSVTAKTFSYADRPEGGGYDDASWPHPVTGAMGTAYVTCRTPKTNPDLAVCAMAWLD</sequence>
<proteinExistence type="predicted"/>
<feature type="signal peptide" evidence="1">
    <location>
        <begin position="1"/>
        <end position="22"/>
    </location>
</feature>
<evidence type="ECO:0008006" key="4">
    <source>
        <dbReference type="Google" id="ProtNLM"/>
    </source>
</evidence>
<evidence type="ECO:0000313" key="2">
    <source>
        <dbReference type="EMBL" id="GEO81737.1"/>
    </source>
</evidence>
<protein>
    <recommendedName>
        <fullName evidence="4">Single Cache domain-containing protein</fullName>
    </recommendedName>
</protein>
<evidence type="ECO:0000313" key="3">
    <source>
        <dbReference type="Proteomes" id="UP000321567"/>
    </source>
</evidence>
<feature type="chain" id="PRO_5022244025" description="Single Cache domain-containing protein" evidence="1">
    <location>
        <begin position="23"/>
        <end position="156"/>
    </location>
</feature>
<evidence type="ECO:0000256" key="1">
    <source>
        <dbReference type="SAM" id="SignalP"/>
    </source>
</evidence>
<dbReference type="RefSeq" id="WP_147163765.1">
    <property type="nucleotide sequence ID" value="NZ_BJZO01000046.1"/>
</dbReference>
<dbReference type="EMBL" id="BJZO01000046">
    <property type="protein sequence ID" value="GEO81737.1"/>
    <property type="molecule type" value="Genomic_DNA"/>
</dbReference>
<accession>A0A512H8G3</accession>
<gene>
    <name evidence="2" type="ORF">ROR02_18680</name>
</gene>
<keyword evidence="1" id="KW-0732">Signal</keyword>
<comment type="caution">
    <text evidence="2">The sequence shown here is derived from an EMBL/GenBank/DDBJ whole genome shotgun (WGS) entry which is preliminary data.</text>
</comment>
<dbReference type="Proteomes" id="UP000321567">
    <property type="component" value="Unassembled WGS sequence"/>
</dbReference>